<evidence type="ECO:0000256" key="1">
    <source>
        <dbReference type="ARBA" id="ARBA00006820"/>
    </source>
</evidence>
<evidence type="ECO:0000313" key="4">
    <source>
        <dbReference type="EMBL" id="MFH4974614.1"/>
    </source>
</evidence>
<evidence type="ECO:0000259" key="3">
    <source>
        <dbReference type="Pfam" id="PF25556"/>
    </source>
</evidence>
<evidence type="ECO:0000313" key="5">
    <source>
        <dbReference type="Proteomes" id="UP001608902"/>
    </source>
</evidence>
<name>A0ABD6EB93_9BILA</name>
<gene>
    <name evidence="4" type="ORF">AB6A40_001323</name>
</gene>
<feature type="domain" description="Tubulin--tyrosine ligase-like protein 12 SET-like" evidence="3">
    <location>
        <begin position="66"/>
        <end position="114"/>
    </location>
</feature>
<dbReference type="Gene3D" id="3.30.470.20">
    <property type="entry name" value="ATP-grasp fold, B domain"/>
    <property type="match status" value="1"/>
</dbReference>
<comment type="caution">
    <text evidence="4">The sequence shown here is derived from an EMBL/GenBank/DDBJ whole genome shotgun (WGS) entry which is preliminary data.</text>
</comment>
<dbReference type="GO" id="GO:0019098">
    <property type="term" value="P:reproductive behavior"/>
    <property type="evidence" value="ECO:0007669"/>
    <property type="project" value="UniProtKB-ARBA"/>
</dbReference>
<dbReference type="InterPro" id="IPR027749">
    <property type="entry name" value="TTLL12"/>
</dbReference>
<protein>
    <recommendedName>
        <fullName evidence="3">Tubulin--tyrosine ligase-like protein 12 SET-like domain-containing protein</fullName>
    </recommendedName>
</protein>
<reference evidence="4 5" key="1">
    <citation type="submission" date="2024-08" db="EMBL/GenBank/DDBJ databases">
        <title>Gnathostoma spinigerum genome.</title>
        <authorList>
            <person name="Gonzalez-Bertolin B."/>
            <person name="Monzon S."/>
            <person name="Zaballos A."/>
            <person name="Jimenez P."/>
            <person name="Dekumyoy P."/>
            <person name="Varona S."/>
            <person name="Cuesta I."/>
            <person name="Sumanam S."/>
            <person name="Adisakwattana P."/>
            <person name="Gasser R.B."/>
            <person name="Hernandez-Gonzalez A."/>
            <person name="Young N.D."/>
            <person name="Perteguer M.J."/>
        </authorList>
    </citation>
    <scope>NUCLEOTIDE SEQUENCE [LARGE SCALE GENOMIC DNA]</scope>
    <source>
        <strain evidence="4">AL3</strain>
        <tissue evidence="4">Liver</tissue>
    </source>
</reference>
<feature type="compositionally biased region" description="Polar residues" evidence="2">
    <location>
        <begin position="151"/>
        <end position="161"/>
    </location>
</feature>
<feature type="compositionally biased region" description="Polar residues" evidence="2">
    <location>
        <begin position="192"/>
        <end position="203"/>
    </location>
</feature>
<accession>A0ABD6EB93</accession>
<feature type="domain" description="Tubulin--tyrosine ligase-like protein 12 SET-like" evidence="3">
    <location>
        <begin position="206"/>
        <end position="320"/>
    </location>
</feature>
<dbReference type="Pfam" id="PF25556">
    <property type="entry name" value="SET_TTL"/>
    <property type="match status" value="2"/>
</dbReference>
<dbReference type="PANTHER" id="PTHR46088:SF1">
    <property type="entry name" value="TUBULIN--TYROSINE LIGASE-LIKE PROTEIN 12"/>
    <property type="match status" value="1"/>
</dbReference>
<keyword evidence="5" id="KW-1185">Reference proteome</keyword>
<dbReference type="EMBL" id="JBGFUD010000478">
    <property type="protein sequence ID" value="MFH4974614.1"/>
    <property type="molecule type" value="Genomic_DNA"/>
</dbReference>
<dbReference type="InterPro" id="IPR057954">
    <property type="entry name" value="SET_TTL12"/>
</dbReference>
<dbReference type="Pfam" id="PF03133">
    <property type="entry name" value="TTL"/>
    <property type="match status" value="1"/>
</dbReference>
<evidence type="ECO:0000256" key="2">
    <source>
        <dbReference type="SAM" id="MobiDB-lite"/>
    </source>
</evidence>
<dbReference type="Proteomes" id="UP001608902">
    <property type="component" value="Unassembled WGS sequence"/>
</dbReference>
<feature type="region of interest" description="Disordered" evidence="2">
    <location>
        <begin position="120"/>
        <end position="213"/>
    </location>
</feature>
<dbReference type="PROSITE" id="PS51221">
    <property type="entry name" value="TTL"/>
    <property type="match status" value="1"/>
</dbReference>
<comment type="similarity">
    <text evidence="1">Belongs to the tubulin--tyrosine ligase family.</text>
</comment>
<dbReference type="AlphaFoldDB" id="A0ABD6EB93"/>
<dbReference type="PANTHER" id="PTHR46088">
    <property type="entry name" value="TUBULIN--TYROSINE LIGASE-LIKE PROTEIN 12"/>
    <property type="match status" value="1"/>
</dbReference>
<sequence>MKTNIIDDDAYEEFEARHLNQLLSSGVPEHYWRRLCEKLVNETYDAGAYFQILAEEEDSGRTRYSVVALKDFCVDDPNNIFLIDHAWTFRPQFARRQLREVPGLLDRICSVFDIPDRVGSEHGSCSDYGGSGDEEEFVGQQTEEGAGGTSEVRNINVNSPTAADVGNHSAATAAASATKSPTTSACGPGMTRSESIVTASLSPSERGETTEEKKISEVLKRMWQYIHTYTLRIAGKTLSEDDMPLWYMPDEFGVRIGHSDEPNFRMVPMFYGPEHAAYSLLYPIKAVAAEEVVTRDYADTIVARQRKEWRVILMHPWNPVDFSSNKLEHVIAPDSFFTTNREVDVIAKDGGDKYKPSHFSVTHKFKICADDTQFTNELKYISYELVETLKEADVVWLRNHFHDYSILYEKNPNAFVNQFPNEAVLTVKDIFAASVQSVYQNAPFDEERMRWQPLWFPTTFNLNTELPQFVAYFQRREMRGKDNTWIIKPWNLARGMDMHVTDNLSYIIRLVESGPKLTCKYIHRPVLVRRPDNANLVKFDLRYIVMVRSLKPVEAFVFNKFWIRFAINDFSLRELDDRETHLTVFNYDGDDSKVLNMNCEDFIVQLEKTYPNIVWKEVQKRINDVIKESLEVVTREKSPRSVSPNGQSRAIYGYDIMLEWDSEDPKTRAVNVCLIEANFMPDCARACKFYLNFADTVFKTLFTNEEEDYSLITKL</sequence>
<feature type="compositionally biased region" description="Low complexity" evidence="2">
    <location>
        <begin position="169"/>
        <end position="185"/>
    </location>
</feature>
<dbReference type="InterPro" id="IPR004344">
    <property type="entry name" value="TTL/TTLL_fam"/>
</dbReference>
<organism evidence="4 5">
    <name type="scientific">Gnathostoma spinigerum</name>
    <dbReference type="NCBI Taxonomy" id="75299"/>
    <lineage>
        <taxon>Eukaryota</taxon>
        <taxon>Metazoa</taxon>
        <taxon>Ecdysozoa</taxon>
        <taxon>Nematoda</taxon>
        <taxon>Chromadorea</taxon>
        <taxon>Rhabditida</taxon>
        <taxon>Spirurina</taxon>
        <taxon>Gnathostomatomorpha</taxon>
        <taxon>Gnathostomatoidea</taxon>
        <taxon>Gnathostomatidae</taxon>
        <taxon>Gnathostoma</taxon>
    </lineage>
</organism>
<proteinExistence type="inferred from homology"/>